<evidence type="ECO:0000256" key="4">
    <source>
        <dbReference type="ARBA" id="ARBA00022989"/>
    </source>
</evidence>
<proteinExistence type="inferred from homology"/>
<feature type="transmembrane region" description="Helical" evidence="6">
    <location>
        <begin position="278"/>
        <end position="301"/>
    </location>
</feature>
<evidence type="ECO:0000256" key="1">
    <source>
        <dbReference type="ARBA" id="ARBA00004141"/>
    </source>
</evidence>
<sequence>MNERDGVDLSFRRHWPWYAGALAALLLLWCLTPILAPFVIGAGIAYLGDPLADRLERLRLSRTLSVAIVFAAIVVVVLILLVLLAPMLYEQSVALIHNLPAWVNWILESGLPKLGIHPPEGTSLDAASLQQIVSDHWSQASGVVKGLWLRVSESGKAFVTVAANLLMIPIVSFYLMRDWDRLVAWIGTLIPPRMLPYVSGFAREADDVLGSFIRGQLLVMAALAAAYSIGLTLTGLKLGLIIGVIAGLLSFVPYLGFAVGFGAALIAMLVQTHEWLPLVWICLVFGIGQVLESAVLTPILVGDKIGMHPVAVIFAVMAGGQLFGFIGVLVALPVSAVIAVALRHAKEHWLRSPLYLGAASGPPANDPPDTPPDV</sequence>
<feature type="transmembrane region" description="Helical" evidence="6">
    <location>
        <begin position="313"/>
        <end position="342"/>
    </location>
</feature>
<dbReference type="AlphaFoldDB" id="A0A970B7G7"/>
<evidence type="ECO:0000313" key="8">
    <source>
        <dbReference type="Proteomes" id="UP000653472"/>
    </source>
</evidence>
<feature type="transmembrane region" description="Helical" evidence="6">
    <location>
        <begin position="212"/>
        <end position="234"/>
    </location>
</feature>
<dbReference type="InterPro" id="IPR002549">
    <property type="entry name" value="AI-2E-like"/>
</dbReference>
<dbReference type="EMBL" id="JAAVXB010000009">
    <property type="protein sequence ID" value="NKF23645.1"/>
    <property type="molecule type" value="Genomic_DNA"/>
</dbReference>
<evidence type="ECO:0000256" key="6">
    <source>
        <dbReference type="SAM" id="Phobius"/>
    </source>
</evidence>
<evidence type="ECO:0000256" key="5">
    <source>
        <dbReference type="ARBA" id="ARBA00023136"/>
    </source>
</evidence>
<comment type="similarity">
    <text evidence="2">Belongs to the autoinducer-2 exporter (AI-2E) (TC 2.A.86) family.</text>
</comment>
<keyword evidence="8" id="KW-1185">Reference proteome</keyword>
<reference evidence="7" key="1">
    <citation type="submission" date="2020-03" db="EMBL/GenBank/DDBJ databases">
        <title>Solimonas marina sp. nov., isolated from deep seawater of the Pacific Ocean.</title>
        <authorList>
            <person name="Liu X."/>
            <person name="Lai Q."/>
            <person name="Sun F."/>
            <person name="Gai Y."/>
            <person name="Li G."/>
            <person name="Shao Z."/>
        </authorList>
    </citation>
    <scope>NUCLEOTIDE SEQUENCE</scope>
    <source>
        <strain evidence="7">C16B3</strain>
    </source>
</reference>
<feature type="transmembrane region" description="Helical" evidence="6">
    <location>
        <begin position="240"/>
        <end position="266"/>
    </location>
</feature>
<dbReference type="GO" id="GO:0016020">
    <property type="term" value="C:membrane"/>
    <property type="evidence" value="ECO:0007669"/>
    <property type="project" value="UniProtKB-SubCell"/>
</dbReference>
<feature type="transmembrane region" description="Helical" evidence="6">
    <location>
        <begin position="67"/>
        <end position="89"/>
    </location>
</feature>
<dbReference type="Proteomes" id="UP000653472">
    <property type="component" value="Unassembled WGS sequence"/>
</dbReference>
<keyword evidence="3 6" id="KW-0812">Transmembrane</keyword>
<comment type="caution">
    <text evidence="7">The sequence shown here is derived from an EMBL/GenBank/DDBJ whole genome shotgun (WGS) entry which is preliminary data.</text>
</comment>
<evidence type="ECO:0000313" key="7">
    <source>
        <dbReference type="EMBL" id="NKF23645.1"/>
    </source>
</evidence>
<accession>A0A970B7G7</accession>
<dbReference type="Pfam" id="PF01594">
    <property type="entry name" value="AI-2E_transport"/>
    <property type="match status" value="1"/>
</dbReference>
<evidence type="ECO:0000256" key="3">
    <source>
        <dbReference type="ARBA" id="ARBA00022692"/>
    </source>
</evidence>
<protein>
    <submittedName>
        <fullName evidence="7">AI-2E family transporter</fullName>
    </submittedName>
</protein>
<comment type="subcellular location">
    <subcellularLocation>
        <location evidence="1">Membrane</location>
        <topology evidence="1">Multi-pass membrane protein</topology>
    </subcellularLocation>
</comment>
<keyword evidence="5 6" id="KW-0472">Membrane</keyword>
<dbReference type="RefSeq" id="WP_168148972.1">
    <property type="nucleotide sequence ID" value="NZ_JAAVXB010000009.1"/>
</dbReference>
<dbReference type="PANTHER" id="PTHR21716:SF64">
    <property type="entry name" value="AI-2 TRANSPORT PROTEIN TQSA"/>
    <property type="match status" value="1"/>
</dbReference>
<feature type="transmembrane region" description="Helical" evidence="6">
    <location>
        <begin position="157"/>
        <end position="176"/>
    </location>
</feature>
<keyword evidence="4 6" id="KW-1133">Transmembrane helix</keyword>
<feature type="transmembrane region" description="Helical" evidence="6">
    <location>
        <begin position="21"/>
        <end position="47"/>
    </location>
</feature>
<dbReference type="PANTHER" id="PTHR21716">
    <property type="entry name" value="TRANSMEMBRANE PROTEIN"/>
    <property type="match status" value="1"/>
</dbReference>
<evidence type="ECO:0000256" key="2">
    <source>
        <dbReference type="ARBA" id="ARBA00009773"/>
    </source>
</evidence>
<organism evidence="7 8">
    <name type="scientific">Solimonas marina</name>
    <dbReference type="NCBI Taxonomy" id="2714601"/>
    <lineage>
        <taxon>Bacteria</taxon>
        <taxon>Pseudomonadati</taxon>
        <taxon>Pseudomonadota</taxon>
        <taxon>Gammaproteobacteria</taxon>
        <taxon>Nevskiales</taxon>
        <taxon>Nevskiaceae</taxon>
        <taxon>Solimonas</taxon>
    </lineage>
</organism>
<dbReference type="GO" id="GO:0055085">
    <property type="term" value="P:transmembrane transport"/>
    <property type="evidence" value="ECO:0007669"/>
    <property type="project" value="TreeGrafter"/>
</dbReference>
<name>A0A970B7G7_9GAMM</name>
<gene>
    <name evidence="7" type="ORF">G7Y82_15110</name>
</gene>